<dbReference type="RefSeq" id="WP_089827566.1">
    <property type="nucleotide sequence ID" value="NZ_FODV01000023.1"/>
</dbReference>
<evidence type="ECO:0000313" key="3">
    <source>
        <dbReference type="EMBL" id="SEP22603.1"/>
    </source>
</evidence>
<accession>A0A1H8W4Y8</accession>
<feature type="transmembrane region" description="Helical" evidence="1">
    <location>
        <begin position="267"/>
        <end position="285"/>
    </location>
</feature>
<dbReference type="EMBL" id="FODV01000023">
    <property type="protein sequence ID" value="SEP22603.1"/>
    <property type="molecule type" value="Genomic_DNA"/>
</dbReference>
<dbReference type="InterPro" id="IPR001173">
    <property type="entry name" value="Glyco_trans_2-like"/>
</dbReference>
<feature type="domain" description="Glycosyltransferase 2-like" evidence="2">
    <location>
        <begin position="9"/>
        <end position="184"/>
    </location>
</feature>
<dbReference type="Pfam" id="PF00535">
    <property type="entry name" value="Glycos_transf_2"/>
    <property type="match status" value="1"/>
</dbReference>
<dbReference type="SUPFAM" id="SSF53448">
    <property type="entry name" value="Nucleotide-diphospho-sugar transferases"/>
    <property type="match status" value="1"/>
</dbReference>
<evidence type="ECO:0000313" key="4">
    <source>
        <dbReference type="Proteomes" id="UP000199126"/>
    </source>
</evidence>
<dbReference type="PANTHER" id="PTHR48090:SF7">
    <property type="entry name" value="RFBJ PROTEIN"/>
    <property type="match status" value="1"/>
</dbReference>
<protein>
    <submittedName>
        <fullName evidence="3">Glycosyltransferase involved in cell wall bisynthesis</fullName>
    </submittedName>
</protein>
<organism evidence="3 4">
    <name type="scientific">Halogranum amylolyticum</name>
    <dbReference type="NCBI Taxonomy" id="660520"/>
    <lineage>
        <taxon>Archaea</taxon>
        <taxon>Methanobacteriati</taxon>
        <taxon>Methanobacteriota</taxon>
        <taxon>Stenosarchaea group</taxon>
        <taxon>Halobacteria</taxon>
        <taxon>Halobacteriales</taxon>
        <taxon>Haloferacaceae</taxon>
    </lineage>
</organism>
<sequence>MYREHTIGIVVPAYNEEGYVGGVIDTFPDFVDRAYVVEDGSTDDTWKEIQEHAAAYNDEHAAEAANFEDVVVPIQHEENRGVGGGIKTGYLAALDDDVDVVTVMGGDGQMDPDVLTKFIDPIVDDVADYTKGNRFMREEDLDAMPRFRLVGNSVLSLLTKIASGYWKIADPQNGYTAISKEALQQAPIEDMYEYYGYCNDLLVKLNVENLRVADVAHSADSVYDEEDWKSHIEYDEYIPKVSLMLLRNFLWRLNRKYLLKDFNPTAFLYYFGAGVSAVSVGGAVASLRKRKAESGSWALSLFLGVALLLFAMVFDMEANSDNEVLIDDQAVAGSMAVNDVASDADVPAGQRDGAADAATADDD</sequence>
<proteinExistence type="predicted"/>
<keyword evidence="4" id="KW-1185">Reference proteome</keyword>
<keyword evidence="1" id="KW-0812">Transmembrane</keyword>
<dbReference type="CDD" id="cd04179">
    <property type="entry name" value="DPM_DPG-synthase_like"/>
    <property type="match status" value="1"/>
</dbReference>
<keyword evidence="1" id="KW-0472">Membrane</keyword>
<dbReference type="GO" id="GO:0016740">
    <property type="term" value="F:transferase activity"/>
    <property type="evidence" value="ECO:0007669"/>
    <property type="project" value="UniProtKB-KW"/>
</dbReference>
<evidence type="ECO:0000259" key="2">
    <source>
        <dbReference type="Pfam" id="PF00535"/>
    </source>
</evidence>
<reference evidence="4" key="1">
    <citation type="submission" date="2016-10" db="EMBL/GenBank/DDBJ databases">
        <authorList>
            <person name="Varghese N."/>
            <person name="Submissions S."/>
        </authorList>
    </citation>
    <scope>NUCLEOTIDE SEQUENCE [LARGE SCALE GENOMIC DNA]</scope>
    <source>
        <strain evidence="4">CGMCC 1.10121</strain>
    </source>
</reference>
<dbReference type="Gene3D" id="3.90.550.10">
    <property type="entry name" value="Spore Coat Polysaccharide Biosynthesis Protein SpsA, Chain A"/>
    <property type="match status" value="1"/>
</dbReference>
<keyword evidence="1" id="KW-1133">Transmembrane helix</keyword>
<dbReference type="InterPro" id="IPR050256">
    <property type="entry name" value="Glycosyltransferase_2"/>
</dbReference>
<dbReference type="OrthoDB" id="11098at2157"/>
<feature type="transmembrane region" description="Helical" evidence="1">
    <location>
        <begin position="297"/>
        <end position="314"/>
    </location>
</feature>
<dbReference type="Proteomes" id="UP000199126">
    <property type="component" value="Unassembled WGS sequence"/>
</dbReference>
<evidence type="ECO:0000256" key="1">
    <source>
        <dbReference type="SAM" id="Phobius"/>
    </source>
</evidence>
<dbReference type="AlphaFoldDB" id="A0A1H8W4Y8"/>
<dbReference type="PANTHER" id="PTHR48090">
    <property type="entry name" value="UNDECAPRENYL-PHOSPHATE 4-DEOXY-4-FORMAMIDO-L-ARABINOSE TRANSFERASE-RELATED"/>
    <property type="match status" value="1"/>
</dbReference>
<dbReference type="InterPro" id="IPR029044">
    <property type="entry name" value="Nucleotide-diphossugar_trans"/>
</dbReference>
<keyword evidence="3" id="KW-0808">Transferase</keyword>
<name>A0A1H8W4Y8_9EURY</name>
<gene>
    <name evidence="3" type="ORF">SAMN04487948_12328</name>
</gene>